<proteinExistence type="inferred from homology"/>
<dbReference type="RefSeq" id="XP_041136981.1">
    <property type="nucleotide sequence ID" value="XM_041283629.1"/>
</dbReference>
<evidence type="ECO:0008006" key="8">
    <source>
        <dbReference type="Google" id="ProtNLM"/>
    </source>
</evidence>
<dbReference type="GO" id="GO:0022625">
    <property type="term" value="C:cytosolic large ribosomal subunit"/>
    <property type="evidence" value="ECO:0007669"/>
    <property type="project" value="InterPro"/>
</dbReference>
<dbReference type="EMBL" id="CP063135">
    <property type="protein sequence ID" value="QOU20488.1"/>
    <property type="molecule type" value="Genomic_DNA"/>
</dbReference>
<evidence type="ECO:0000313" key="6">
    <source>
        <dbReference type="EMBL" id="QOU20488.1"/>
    </source>
</evidence>
<feature type="transmembrane region" description="Helical" evidence="5">
    <location>
        <begin position="126"/>
        <end position="150"/>
    </location>
</feature>
<sequence length="354" mass="39451">MKFARVRRESKKQDLKYLAAYLLLTKAGKEAPSKDDVTKVLEAAGAEIDEAKIDSLIESLKDKKVEDVIAQGQEKLSTVSVAAPAASADGKSSDDAADEEKEDAEEEEEEDDDMDMVSITRIRMNFFYLFPVNFLLMCCTAGPMGFLLALTTTRSEASKAAQTITNCVLPPDAILPPKMNSLFDHILCLTGNERVVIPGKLQRVVPPSPTAEVFNISGWVSSIYAMLTATFIKILPILGPVISAYNNLLADIHSRSSRLYRLQRLRRRQAEYYHLKQKEGQLLMLGVCIYVLESIPVIGTLFFRFTNQIGIAYMQGLELQSKKQGMIELLPVESNPVQDHLTQNTENDLQKKNT</sequence>
<keyword evidence="5" id="KW-1133">Transmembrane helix</keyword>
<feature type="transmembrane region" description="Helical" evidence="5">
    <location>
        <begin position="282"/>
        <end position="305"/>
    </location>
</feature>
<dbReference type="HAMAP" id="MF_01478">
    <property type="entry name" value="Ribosomal_L12_arch"/>
    <property type="match status" value="1"/>
</dbReference>
<evidence type="ECO:0000256" key="5">
    <source>
        <dbReference type="SAM" id="Phobius"/>
    </source>
</evidence>
<dbReference type="InterPro" id="IPR027534">
    <property type="entry name" value="Ribosomal_P1/P2"/>
</dbReference>
<dbReference type="GeneID" id="64577069"/>
<dbReference type="CDD" id="cd05833">
    <property type="entry name" value="Ribosomal_P2"/>
    <property type="match status" value="1"/>
</dbReference>
<evidence type="ECO:0000313" key="7">
    <source>
        <dbReference type="Proteomes" id="UP000663131"/>
    </source>
</evidence>
<reference evidence="6" key="2">
    <citation type="journal article" name="BMC Genomics">
        <title>New genome assemblies reveal patterns of domestication and adaptation across Brettanomyces (Dekkera) species.</title>
        <authorList>
            <person name="Roach M.J."/>
            <person name="Borneman A.R."/>
        </authorList>
    </citation>
    <scope>NUCLEOTIDE SEQUENCE</scope>
    <source>
        <strain evidence="6">UCD 2041</strain>
    </source>
</reference>
<keyword evidence="5" id="KW-0472">Membrane</keyword>
<reference evidence="6" key="1">
    <citation type="submission" date="2020-10" db="EMBL/GenBank/DDBJ databases">
        <authorList>
            <person name="Palmer J.M."/>
        </authorList>
    </citation>
    <scope>NUCLEOTIDE SEQUENCE</scope>
    <source>
        <strain evidence="6">UCD 2041</strain>
    </source>
</reference>
<keyword evidence="3" id="KW-0687">Ribonucleoprotein</keyword>
<dbReference type="GO" id="GO:0002182">
    <property type="term" value="P:cytoplasmic translational elongation"/>
    <property type="evidence" value="ECO:0007669"/>
    <property type="project" value="InterPro"/>
</dbReference>
<evidence type="ECO:0000256" key="2">
    <source>
        <dbReference type="ARBA" id="ARBA00022980"/>
    </source>
</evidence>
<dbReference type="OrthoDB" id="10012223at2759"/>
<protein>
    <recommendedName>
        <fullName evidence="8">60S acidic ribosomal protein P2</fullName>
    </recommendedName>
</protein>
<dbReference type="PANTHER" id="PTHR21141">
    <property type="entry name" value="60S ACIDIC RIBOSOMAL PROTEIN FAMILY MEMBER"/>
    <property type="match status" value="1"/>
</dbReference>
<dbReference type="PANTHER" id="PTHR21141:SF5">
    <property type="entry name" value="LARGE RIBOSOMAL SUBUNIT PROTEIN P2"/>
    <property type="match status" value="1"/>
</dbReference>
<organism evidence="6 7">
    <name type="scientific">Dekkera bruxellensis</name>
    <name type="common">Brettanomyces custersii</name>
    <dbReference type="NCBI Taxonomy" id="5007"/>
    <lineage>
        <taxon>Eukaryota</taxon>
        <taxon>Fungi</taxon>
        <taxon>Dikarya</taxon>
        <taxon>Ascomycota</taxon>
        <taxon>Saccharomycotina</taxon>
        <taxon>Pichiomycetes</taxon>
        <taxon>Pichiales</taxon>
        <taxon>Pichiaceae</taxon>
        <taxon>Brettanomyces</taxon>
    </lineage>
</organism>
<dbReference type="KEGG" id="bbrx:BRETT_005146"/>
<feature type="transmembrane region" description="Helical" evidence="5">
    <location>
        <begin position="223"/>
        <end position="248"/>
    </location>
</feature>
<dbReference type="InterPro" id="IPR044076">
    <property type="entry name" value="Ribosomal_P2"/>
</dbReference>
<dbReference type="Proteomes" id="UP000663131">
    <property type="component" value="Chromosome 7"/>
</dbReference>
<dbReference type="Gene3D" id="1.10.10.1410">
    <property type="match status" value="1"/>
</dbReference>
<evidence type="ECO:0000256" key="4">
    <source>
        <dbReference type="SAM" id="MobiDB-lite"/>
    </source>
</evidence>
<dbReference type="InterPro" id="IPR038716">
    <property type="entry name" value="P1/P2_N_sf"/>
</dbReference>
<comment type="similarity">
    <text evidence="1">Belongs to the eukaryotic ribosomal protein P1/P2 family.</text>
</comment>
<feature type="region of interest" description="Disordered" evidence="4">
    <location>
        <begin position="80"/>
        <end position="113"/>
    </location>
</feature>
<evidence type="ECO:0000256" key="3">
    <source>
        <dbReference type="ARBA" id="ARBA00023274"/>
    </source>
</evidence>
<dbReference type="FunFam" id="1.10.10.1410:FF:000002">
    <property type="entry name" value="60S acidic ribosomal protein P2"/>
    <property type="match status" value="1"/>
</dbReference>
<gene>
    <name evidence="6" type="ORF">BRETT_005146</name>
</gene>
<dbReference type="Pfam" id="PF00428">
    <property type="entry name" value="Ribosomal_60s"/>
    <property type="match status" value="1"/>
</dbReference>
<dbReference type="AlphaFoldDB" id="A0A871R9M5"/>
<evidence type="ECO:0000256" key="1">
    <source>
        <dbReference type="ARBA" id="ARBA00005436"/>
    </source>
</evidence>
<keyword evidence="5" id="KW-0812">Transmembrane</keyword>
<name>A0A871R9M5_DEKBR</name>
<dbReference type="GO" id="GO:0003735">
    <property type="term" value="F:structural constituent of ribosome"/>
    <property type="evidence" value="ECO:0007669"/>
    <property type="project" value="InterPro"/>
</dbReference>
<feature type="compositionally biased region" description="Acidic residues" evidence="4">
    <location>
        <begin position="95"/>
        <end position="113"/>
    </location>
</feature>
<accession>A0A871R9M5</accession>
<keyword evidence="2" id="KW-0689">Ribosomal protein</keyword>
<feature type="compositionally biased region" description="Low complexity" evidence="4">
    <location>
        <begin position="80"/>
        <end position="90"/>
    </location>
</feature>